<evidence type="ECO:0000313" key="1">
    <source>
        <dbReference type="EMBL" id="AAF79346.1"/>
    </source>
</evidence>
<name>Q9LQH5_ARATH</name>
<reference key="2">
    <citation type="journal article" date="2000" name="Nature">
        <title>Sequence and analysis of chromosome 1 of the plant Arabidopsis thaliana.</title>
        <authorList>
            <person name="Theologis A."/>
            <person name="Ecker J.R."/>
            <person name="Palm C.J."/>
            <person name="Federspiel N.A."/>
            <person name="Kaul S."/>
            <person name="White O."/>
            <person name="Alonso J."/>
            <person name="Altafi H."/>
            <person name="Araujo R."/>
            <person name="Bowman C.L."/>
            <person name="Brooks S.Y."/>
            <person name="Buehler E."/>
            <person name="Chan A."/>
            <person name="Chao Q."/>
            <person name="Chen H."/>
            <person name="Cheuk R.F."/>
            <person name="Chin C.W."/>
            <person name="Chung M.K."/>
            <person name="Conn L."/>
            <person name="Conway A.B."/>
            <person name="Conway A.R."/>
            <person name="Creasy T.H."/>
            <person name="Dewar K."/>
            <person name="Dunn P."/>
            <person name="Etgu P."/>
            <person name="Feldblyum T.V."/>
            <person name="Feng J."/>
            <person name="Fong B."/>
            <person name="Fujii C.Y."/>
            <person name="Gill J.E."/>
            <person name="Goldsmith A.D."/>
            <person name="Haas B."/>
            <person name="Hansen N.F."/>
            <person name="Hughes B."/>
            <person name="Huizar L."/>
            <person name="Hunter J.L."/>
            <person name="Jenkins J."/>
            <person name="Johnson-Hopson C."/>
            <person name="Khan S."/>
            <person name="Khaykin E."/>
            <person name="Kim C.J."/>
            <person name="Koo H.L."/>
            <person name="Kremenetskaia I."/>
            <person name="Kurtz D.B."/>
            <person name="Kwan A."/>
            <person name="Lam B."/>
            <person name="Langin-Hooper S."/>
            <person name="Lee A."/>
            <person name="Lee J.M."/>
            <person name="Lenz C.A."/>
            <person name="Li J.H."/>
            <person name="Li Y."/>
            <person name="Lin X."/>
            <person name="Liu S.X."/>
            <person name="Liu Z.A."/>
            <person name="Luros J.S."/>
            <person name="Maiti R."/>
            <person name="Marziali A."/>
            <person name="Militscher J."/>
            <person name="Miranda M."/>
            <person name="Nguyen M."/>
            <person name="Nierman W.C."/>
            <person name="Osborne B.I."/>
            <person name="Pai G."/>
            <person name="Peterson J."/>
            <person name="Pham P.K."/>
            <person name="Rizzo M."/>
            <person name="Rooney T."/>
            <person name="Rowley D."/>
            <person name="Sakano H."/>
            <person name="Salzberg S.L."/>
            <person name="Schwartz J.R."/>
            <person name="Shinn P."/>
            <person name="Southwick A.M."/>
            <person name="Sun H."/>
            <person name="Tallon L.J."/>
            <person name="Tambunga G."/>
            <person name="Toriumi M.J."/>
            <person name="Town C.D."/>
            <person name="Utterback T."/>
            <person name="Van Aken S."/>
            <person name="Vaysberg M."/>
            <person name="Vysotskaia V.S."/>
            <person name="Walker M."/>
            <person name="Wu D."/>
            <person name="Yu G."/>
            <person name="Fraser C.M."/>
            <person name="Venter J.C."/>
            <person name="Davis R.W."/>
        </authorList>
    </citation>
    <scope>NUCLEOTIDE SEQUENCE [LARGE SCALE GENOMIC DNA]</scope>
    <source>
        <strain>cv. Columbia</strain>
    </source>
</reference>
<dbReference type="EMBL" id="AC007887">
    <property type="protein sequence ID" value="AAF79346.1"/>
    <property type="molecule type" value="Genomic_DNA"/>
</dbReference>
<reference evidence="1" key="1">
    <citation type="submission" date="1999-10" db="EMBL/GenBank/DDBJ databases">
        <authorList>
            <person name="Ecker J.R."/>
        </authorList>
    </citation>
    <scope>NUCLEOTIDE SEQUENCE</scope>
</reference>
<reference evidence="1" key="3">
    <citation type="submission" date="2000-06" db="EMBL/GenBank/DDBJ databases">
        <authorList>
            <person name="Cheuk R."/>
            <person name="Shinn P."/>
            <person name="Brooks S."/>
            <person name="Buehler E."/>
            <person name="Chao Q."/>
            <person name="Johnson-Hopson C."/>
            <person name="Khan S."/>
            <person name="Kim C."/>
            <person name="Altafi H."/>
            <person name="Bei B."/>
            <person name="Chin C."/>
            <person name="Chiou J."/>
            <person name="Choi E."/>
            <person name="Conn L."/>
            <person name="Conway A."/>
            <person name="Gonzalez A."/>
            <person name="Hansen N."/>
            <person name="Howing B."/>
            <person name="Koo T."/>
            <person name="Lam B."/>
            <person name="Lee J."/>
            <person name="Lenz C."/>
            <person name="Li J."/>
            <person name="Liu A."/>
            <person name="Liu J."/>
            <person name="Liu S."/>
            <person name="Mukharsky N."/>
            <person name="Nguyen M."/>
            <person name="Palm C."/>
            <person name="Pham P."/>
            <person name="Sakano H."/>
            <person name="Schwartz J."/>
            <person name="Southwick A."/>
            <person name="Thaveri A."/>
            <person name="Toriumi M."/>
            <person name="Vaysberg M."/>
            <person name="Yu G."/>
            <person name="Davis R."/>
            <person name="Federspiel N."/>
            <person name="Theologis A."/>
            <person name="Ecker J."/>
        </authorList>
    </citation>
    <scope>NUCLEOTIDE SEQUENCE</scope>
</reference>
<sequence length="92" mass="10906">MKRKMEDNASRARYDVRITRKLVVATMALHNFVRKSNIPDPDFEANCEQEGNHQPSLNEEVEVQEDDQMIDSRQYMEGIRDDIAMNLWNNHR</sequence>
<protein>
    <submittedName>
        <fullName evidence="1">F15O4.10</fullName>
    </submittedName>
</protein>
<proteinExistence type="predicted"/>
<dbReference type="AlphaFoldDB" id="Q9LQH5"/>
<organism evidence="1">
    <name type="scientific">Arabidopsis thaliana</name>
    <name type="common">Mouse-ear cress</name>
    <dbReference type="NCBI Taxonomy" id="3702"/>
    <lineage>
        <taxon>Eukaryota</taxon>
        <taxon>Viridiplantae</taxon>
        <taxon>Streptophyta</taxon>
        <taxon>Embryophyta</taxon>
        <taxon>Tracheophyta</taxon>
        <taxon>Spermatophyta</taxon>
        <taxon>Magnoliopsida</taxon>
        <taxon>eudicotyledons</taxon>
        <taxon>Gunneridae</taxon>
        <taxon>Pentapetalae</taxon>
        <taxon>rosids</taxon>
        <taxon>malvids</taxon>
        <taxon>Brassicales</taxon>
        <taxon>Brassicaceae</taxon>
        <taxon>Camelineae</taxon>
        <taxon>Arabidopsis</taxon>
    </lineage>
</organism>
<accession>Q9LQH5</accession>